<sequence>MNYSVTLKNGSKFRFSLFVAPVSLSEQRGNVSLVAQVLGICKELVIWRKLHKEDKLTKEKQISSDPIWEELLGLRKELEETKLERDILKKEVGIFSTRDGYSDLILMRKDSSDL</sequence>
<reference evidence="1" key="1">
    <citation type="submission" date="2022-10" db="EMBL/GenBank/DDBJ databases">
        <title>Chryseobacterium sp. nov., a novel bacterial species.</title>
        <authorList>
            <person name="Cao Y."/>
        </authorList>
    </citation>
    <scope>NUCLEOTIDE SEQUENCE</scope>
    <source>
        <strain evidence="1">KC 927</strain>
    </source>
</reference>
<gene>
    <name evidence="1" type="ORF">OEA66_11415</name>
</gene>
<proteinExistence type="predicted"/>
<name>A0ABT3Y490_9FLAO</name>
<organism evidence="1 2">
    <name type="scientific">Chryseobacterium luquanense</name>
    <dbReference type="NCBI Taxonomy" id="2983766"/>
    <lineage>
        <taxon>Bacteria</taxon>
        <taxon>Pseudomonadati</taxon>
        <taxon>Bacteroidota</taxon>
        <taxon>Flavobacteriia</taxon>
        <taxon>Flavobacteriales</taxon>
        <taxon>Weeksellaceae</taxon>
        <taxon>Chryseobacterium group</taxon>
        <taxon>Chryseobacterium</taxon>
    </lineage>
</organism>
<evidence type="ECO:0008006" key="3">
    <source>
        <dbReference type="Google" id="ProtNLM"/>
    </source>
</evidence>
<dbReference type="RefSeq" id="WP_267281485.1">
    <property type="nucleotide sequence ID" value="NZ_JAOVZV010000010.1"/>
</dbReference>
<accession>A0ABT3Y490</accession>
<protein>
    <recommendedName>
        <fullName evidence="3">Transposase</fullName>
    </recommendedName>
</protein>
<dbReference type="Proteomes" id="UP001070176">
    <property type="component" value="Unassembled WGS sequence"/>
</dbReference>
<dbReference type="EMBL" id="JAOVZV010000010">
    <property type="protein sequence ID" value="MCX8532960.1"/>
    <property type="molecule type" value="Genomic_DNA"/>
</dbReference>
<comment type="caution">
    <text evidence="1">The sequence shown here is derived from an EMBL/GenBank/DDBJ whole genome shotgun (WGS) entry which is preliminary data.</text>
</comment>
<evidence type="ECO:0000313" key="2">
    <source>
        <dbReference type="Proteomes" id="UP001070176"/>
    </source>
</evidence>
<evidence type="ECO:0000313" key="1">
    <source>
        <dbReference type="EMBL" id="MCX8532960.1"/>
    </source>
</evidence>
<keyword evidence="2" id="KW-1185">Reference proteome</keyword>